<reference evidence="1" key="1">
    <citation type="submission" date="2018-05" db="EMBL/GenBank/DDBJ databases">
        <authorList>
            <person name="Lanie J.A."/>
            <person name="Ng W.-L."/>
            <person name="Kazmierczak K.M."/>
            <person name="Andrzejewski T.M."/>
            <person name="Davidsen T.M."/>
            <person name="Wayne K.J."/>
            <person name="Tettelin H."/>
            <person name="Glass J.I."/>
            <person name="Rusch D."/>
            <person name="Podicherti R."/>
            <person name="Tsui H.-C.T."/>
            <person name="Winkler M.E."/>
        </authorList>
    </citation>
    <scope>NUCLEOTIDE SEQUENCE</scope>
</reference>
<dbReference type="PANTHER" id="PTHR38787:SF3">
    <property type="entry name" value="REGULATORY P DOMAIN-CONTAINING PROTEIN"/>
    <property type="match status" value="1"/>
</dbReference>
<dbReference type="EMBL" id="UINC01221437">
    <property type="protein sequence ID" value="SVE49772.1"/>
    <property type="molecule type" value="Genomic_DNA"/>
</dbReference>
<feature type="non-terminal residue" evidence="1">
    <location>
        <position position="1"/>
    </location>
</feature>
<proteinExistence type="predicted"/>
<organism evidence="1">
    <name type="scientific">marine metagenome</name>
    <dbReference type="NCBI Taxonomy" id="408172"/>
    <lineage>
        <taxon>unclassified sequences</taxon>
        <taxon>metagenomes</taxon>
        <taxon>ecological metagenomes</taxon>
    </lineage>
</organism>
<dbReference type="GO" id="GO:0005576">
    <property type="term" value="C:extracellular region"/>
    <property type="evidence" value="ECO:0007669"/>
    <property type="project" value="TreeGrafter"/>
</dbReference>
<protein>
    <recommendedName>
        <fullName evidence="2">Choice-of-anchor B family protein</fullName>
    </recommendedName>
</protein>
<dbReference type="AlphaFoldDB" id="A0A383DYZ6"/>
<evidence type="ECO:0000313" key="1">
    <source>
        <dbReference type="EMBL" id="SVE49772.1"/>
    </source>
</evidence>
<dbReference type="InterPro" id="IPR013211">
    <property type="entry name" value="LVIVD"/>
</dbReference>
<accession>A0A383DYZ6</accession>
<gene>
    <name evidence="1" type="ORF">METZ01_LOCUS502626</name>
</gene>
<evidence type="ECO:0008006" key="2">
    <source>
        <dbReference type="Google" id="ProtNLM"/>
    </source>
</evidence>
<name>A0A383DYZ6_9ZZZZ</name>
<sequence>SAHNIIINEESGFAYVVGGSGGGETCGGALHMIDLREPKNPVFVGCYADPETGMAGRPGSTHDAQCVMYRGPDHDYAGKEICFNASETALGIGDVSDKDNPTPISNVSYPSLAYSHQGWLSEDHKYFYLNDELDELQGGITGTRTLIWDVQDLDDPVLANEFIQNNPASDHNLYVRGQFMYQSNYVSGLRVFDISDPANPKLVGFFDTVSGSPDTPGFAGSWSNYPFFESGNI</sequence>
<dbReference type="InterPro" id="IPR027589">
    <property type="entry name" value="Choice_anch_B"/>
</dbReference>
<feature type="non-terminal residue" evidence="1">
    <location>
        <position position="233"/>
    </location>
</feature>
<dbReference type="PANTHER" id="PTHR38787">
    <property type="entry name" value="REGULATORY P DOMAIN-CONTAINING PROTEIN"/>
    <property type="match status" value="1"/>
</dbReference>
<dbReference type="NCBIfam" id="TIGR04312">
    <property type="entry name" value="choice_anch_B"/>
    <property type="match status" value="1"/>
</dbReference>
<dbReference type="Pfam" id="PF08309">
    <property type="entry name" value="LVIVD"/>
    <property type="match status" value="1"/>
</dbReference>